<dbReference type="Pfam" id="PF00135">
    <property type="entry name" value="COesterase"/>
    <property type="match status" value="1"/>
</dbReference>
<dbReference type="EMBL" id="CDHN01000001">
    <property type="protein sequence ID" value="CEJ82568.1"/>
    <property type="molecule type" value="Genomic_DNA"/>
</dbReference>
<comment type="similarity">
    <text evidence="1 3">Belongs to the type-B carboxylesterase/lipase family.</text>
</comment>
<dbReference type="InterPro" id="IPR050309">
    <property type="entry name" value="Type-B_Carboxylest/Lipase"/>
</dbReference>
<reference evidence="5 6" key="1">
    <citation type="journal article" date="2015" name="Genome Announc.">
        <title>Draft Genome Sequence and Gene Annotation of the Entomopathogenic Fungus Verticillium hemipterigenum.</title>
        <authorList>
            <person name="Horn F."/>
            <person name="Habel A."/>
            <person name="Scharf D.H."/>
            <person name="Dworschak J."/>
            <person name="Brakhage A.A."/>
            <person name="Guthke R."/>
            <person name="Hertweck C."/>
            <person name="Linde J."/>
        </authorList>
    </citation>
    <scope>NUCLEOTIDE SEQUENCE [LARGE SCALE GENOMIC DNA]</scope>
</reference>
<dbReference type="Gene3D" id="3.40.50.1820">
    <property type="entry name" value="alpha/beta hydrolase"/>
    <property type="match status" value="1"/>
</dbReference>
<dbReference type="STRING" id="1531966.A0A0A1SQ55"/>
<proteinExistence type="inferred from homology"/>
<dbReference type="PROSITE" id="PS00122">
    <property type="entry name" value="CARBOXYLESTERASE_B_1"/>
    <property type="match status" value="1"/>
</dbReference>
<evidence type="ECO:0000259" key="4">
    <source>
        <dbReference type="Pfam" id="PF00135"/>
    </source>
</evidence>
<accession>A0A0A1SQ55</accession>
<dbReference type="EC" id="3.1.1.-" evidence="3"/>
<evidence type="ECO:0000256" key="3">
    <source>
        <dbReference type="RuleBase" id="RU361235"/>
    </source>
</evidence>
<gene>
    <name evidence="5" type="ORF">VHEMI02627</name>
</gene>
<sequence length="280" mass="30748">MCRVQKYIRLFGGDPENVTIFGESAGGGSIMHHLTANGGKGNVPFKRAIGQSPGYTLSIQDKEILHRLFATASEIPGKPVATVEELNNLDTDELIAANAMTIFPSCHGTYRFGPESGGSYTPKLPGQLLLEGRYHQDVDVMVAHNAHEAGGVFPKVNSEDDVRKVIIDNLASISAKGVDSVLQLYPAPPYGQLYTTQETRAETIFSEILFQCNSRYVGKAYYNCWNYRFQAEQGHHGQDIKWTVLDGHTSNVTAPQLAELMQDYFLQFATTSNPNDQASG</sequence>
<dbReference type="InterPro" id="IPR029058">
    <property type="entry name" value="AB_hydrolase_fold"/>
</dbReference>
<dbReference type="GO" id="GO:0016787">
    <property type="term" value="F:hydrolase activity"/>
    <property type="evidence" value="ECO:0007669"/>
    <property type="project" value="UniProtKB-KW"/>
</dbReference>
<evidence type="ECO:0000256" key="1">
    <source>
        <dbReference type="ARBA" id="ARBA00005964"/>
    </source>
</evidence>
<keyword evidence="6" id="KW-1185">Reference proteome</keyword>
<keyword evidence="2 3" id="KW-0378">Hydrolase</keyword>
<feature type="domain" description="Carboxylesterase type B" evidence="4">
    <location>
        <begin position="4"/>
        <end position="276"/>
    </location>
</feature>
<dbReference type="SUPFAM" id="SSF53474">
    <property type="entry name" value="alpha/beta-Hydrolases"/>
    <property type="match status" value="1"/>
</dbReference>
<evidence type="ECO:0000313" key="6">
    <source>
        <dbReference type="Proteomes" id="UP000039046"/>
    </source>
</evidence>
<dbReference type="OrthoDB" id="408631at2759"/>
<dbReference type="Proteomes" id="UP000039046">
    <property type="component" value="Unassembled WGS sequence"/>
</dbReference>
<organism evidence="5 6">
    <name type="scientific">[Torrubiella] hemipterigena</name>
    <dbReference type="NCBI Taxonomy" id="1531966"/>
    <lineage>
        <taxon>Eukaryota</taxon>
        <taxon>Fungi</taxon>
        <taxon>Dikarya</taxon>
        <taxon>Ascomycota</taxon>
        <taxon>Pezizomycotina</taxon>
        <taxon>Sordariomycetes</taxon>
        <taxon>Hypocreomycetidae</taxon>
        <taxon>Hypocreales</taxon>
        <taxon>Clavicipitaceae</taxon>
        <taxon>Clavicipitaceae incertae sedis</taxon>
        <taxon>'Torrubiella' clade</taxon>
    </lineage>
</organism>
<dbReference type="InterPro" id="IPR019826">
    <property type="entry name" value="Carboxylesterase_B_AS"/>
</dbReference>
<dbReference type="PANTHER" id="PTHR11559">
    <property type="entry name" value="CARBOXYLESTERASE"/>
    <property type="match status" value="1"/>
</dbReference>
<evidence type="ECO:0000313" key="5">
    <source>
        <dbReference type="EMBL" id="CEJ82568.1"/>
    </source>
</evidence>
<name>A0A0A1SQ55_9HYPO</name>
<dbReference type="HOGENOM" id="CLU_006586_10_5_1"/>
<protein>
    <recommendedName>
        <fullName evidence="3">Carboxylic ester hydrolase</fullName>
        <ecNumber evidence="3">3.1.1.-</ecNumber>
    </recommendedName>
</protein>
<dbReference type="InterPro" id="IPR002018">
    <property type="entry name" value="CarbesteraseB"/>
</dbReference>
<dbReference type="AlphaFoldDB" id="A0A0A1SQ55"/>
<evidence type="ECO:0000256" key="2">
    <source>
        <dbReference type="ARBA" id="ARBA00022801"/>
    </source>
</evidence>